<dbReference type="RefSeq" id="WP_097042883.1">
    <property type="nucleotide sequence ID" value="NZ_OBQF01000008.1"/>
</dbReference>
<keyword evidence="3" id="KW-1185">Reference proteome</keyword>
<dbReference type="EMBL" id="OBQF01000008">
    <property type="protein sequence ID" value="SOC45122.1"/>
    <property type="molecule type" value="Genomic_DNA"/>
</dbReference>
<reference evidence="3" key="1">
    <citation type="submission" date="2017-08" db="EMBL/GenBank/DDBJ databases">
        <authorList>
            <person name="Varghese N."/>
            <person name="Submissions S."/>
        </authorList>
    </citation>
    <scope>NUCLEOTIDE SEQUENCE [LARGE SCALE GENOMIC DNA]</scope>
    <source>
        <strain evidence="3">DSM 23173</strain>
    </source>
</reference>
<protein>
    <recommendedName>
        <fullName evidence="1">N-terminal domain-containing protein</fullName>
    </recommendedName>
</protein>
<evidence type="ECO:0000313" key="2">
    <source>
        <dbReference type="EMBL" id="SOC45122.1"/>
    </source>
</evidence>
<dbReference type="Pfam" id="PF08401">
    <property type="entry name" value="ArdcN"/>
    <property type="match status" value="1"/>
</dbReference>
<dbReference type="Proteomes" id="UP000219412">
    <property type="component" value="Unassembled WGS sequence"/>
</dbReference>
<dbReference type="OrthoDB" id="9803716at2"/>
<organism evidence="2 3">
    <name type="scientific">Salinicoccus kekensis</name>
    <dbReference type="NCBI Taxonomy" id="714307"/>
    <lineage>
        <taxon>Bacteria</taxon>
        <taxon>Bacillati</taxon>
        <taxon>Bacillota</taxon>
        <taxon>Bacilli</taxon>
        <taxon>Bacillales</taxon>
        <taxon>Staphylococcaceae</taxon>
        <taxon>Salinicoccus</taxon>
    </lineage>
</organism>
<sequence length="458" mass="53388">MAKRLSKKEFAKQKQAEMKETINKAMGDVAWHMKSEEGIKEYLDFMAKMHDYSPRNQMLLNNQYKGAHGVAGKKHFEELGFNIREGEKPLQVLAPIFKKYTIDKDDKWIPLNRPTKEQQAKIDSGEYKVKQKLHYYKFADVYDIGQTDAKAEDYPKIFPNRPFQFDEESLKEKYPDLKEAIKSFAEKQGFHLKDEQTTERLGNAKGAYYPSTDDIRMRPNLSDGEYISTLNHEIAHGLLHKETTLNNPTKELEAEMTAYVTNKHFGLDTSEKSIDYMANWTDNLNALDDKETFSAIERVSKASRSLIDGIEKEYEQVHEKEQRNVDIDMKSEKTPGIYEENDNVKEGSEKASETIQTLKIGDMRFDYQNMKSDSLKEFTVLKDTDNLAIEFENGDTVDFYNNTTDKRTFNKAYKTFQNNQESTIKEFIDFGLNKDNQLVEQMKEKEIKKKNKKQDIEL</sequence>
<dbReference type="GO" id="GO:0003697">
    <property type="term" value="F:single-stranded DNA binding"/>
    <property type="evidence" value="ECO:0007669"/>
    <property type="project" value="InterPro"/>
</dbReference>
<evidence type="ECO:0000259" key="1">
    <source>
        <dbReference type="Pfam" id="PF08401"/>
    </source>
</evidence>
<feature type="domain" description="N-terminal" evidence="1">
    <location>
        <begin position="30"/>
        <end position="121"/>
    </location>
</feature>
<gene>
    <name evidence="2" type="ORF">SAMN05878391_2619</name>
</gene>
<dbReference type="AlphaFoldDB" id="A0A285UTH1"/>
<proteinExistence type="predicted"/>
<dbReference type="InterPro" id="IPR013610">
    <property type="entry name" value="ArdC_N"/>
</dbReference>
<accession>A0A285UTH1</accession>
<evidence type="ECO:0000313" key="3">
    <source>
        <dbReference type="Proteomes" id="UP000219412"/>
    </source>
</evidence>
<name>A0A285UTH1_9STAP</name>